<sequence>MPPRVQFQLDWMIHRLTIDCVIISTEPVAHKAYGLWAMEQGLNVIMDKPITARKHACTSITAAKGIAEDYEELQNAYDELQSRKQTCFLIQCHRRYHPLYDFVTDKIRQIQTLAGCPITSISSSHCDGNWRMPKEIVEQDYHTFKDGYGKISHSGYHLLDICSHFMMASWGPDMTGPKVPDRLEVISSFTTVSGFYDALNDDDYKRVFGQEYSASHSYTEKDFTKLMDGMGEYDCAILMTAYRGVHSICLVQLNLLHAGFSRRSSVEIGPDLYRGVGRVKHESHDIKCGPF</sequence>
<dbReference type="InterPro" id="IPR036291">
    <property type="entry name" value="NAD(P)-bd_dom_sf"/>
</dbReference>
<proteinExistence type="predicted"/>
<protein>
    <recommendedName>
        <fullName evidence="1">Gfo/Idh/MocA-like oxidoreductase N-terminal domain-containing protein</fullName>
    </recommendedName>
</protein>
<dbReference type="Gene3D" id="3.40.50.720">
    <property type="entry name" value="NAD(P)-binding Rossmann-like Domain"/>
    <property type="match status" value="1"/>
</dbReference>
<dbReference type="InterPro" id="IPR051450">
    <property type="entry name" value="Gfo/Idh/MocA_Oxidoreductases"/>
</dbReference>
<dbReference type="InterPro" id="IPR000683">
    <property type="entry name" value="Gfo/Idh/MocA-like_OxRdtase_N"/>
</dbReference>
<dbReference type="EMBL" id="MDYN01000028">
    <property type="protein sequence ID" value="OQD81358.1"/>
    <property type="molecule type" value="Genomic_DNA"/>
</dbReference>
<evidence type="ECO:0000259" key="1">
    <source>
        <dbReference type="Pfam" id="PF01408"/>
    </source>
</evidence>
<dbReference type="GO" id="GO:0000166">
    <property type="term" value="F:nucleotide binding"/>
    <property type="evidence" value="ECO:0007669"/>
    <property type="project" value="InterPro"/>
</dbReference>
<gene>
    <name evidence="2" type="ORF">PENANT_c028G08921</name>
</gene>
<dbReference type="Pfam" id="PF01408">
    <property type="entry name" value="GFO_IDH_MocA"/>
    <property type="match status" value="1"/>
</dbReference>
<accession>A0A1V6PWG6</accession>
<feature type="domain" description="Gfo/Idh/MocA-like oxidoreductase N-terminal" evidence="1">
    <location>
        <begin position="16"/>
        <end position="61"/>
    </location>
</feature>
<evidence type="ECO:0000313" key="2">
    <source>
        <dbReference type="EMBL" id="OQD81358.1"/>
    </source>
</evidence>
<dbReference type="PANTHER" id="PTHR43377">
    <property type="entry name" value="BILIVERDIN REDUCTASE A"/>
    <property type="match status" value="1"/>
</dbReference>
<organism evidence="2 3">
    <name type="scientific">Penicillium antarcticum</name>
    <dbReference type="NCBI Taxonomy" id="416450"/>
    <lineage>
        <taxon>Eukaryota</taxon>
        <taxon>Fungi</taxon>
        <taxon>Dikarya</taxon>
        <taxon>Ascomycota</taxon>
        <taxon>Pezizomycotina</taxon>
        <taxon>Eurotiomycetes</taxon>
        <taxon>Eurotiomycetidae</taxon>
        <taxon>Eurotiales</taxon>
        <taxon>Aspergillaceae</taxon>
        <taxon>Penicillium</taxon>
    </lineage>
</organism>
<keyword evidence="3" id="KW-1185">Reference proteome</keyword>
<dbReference type="SUPFAM" id="SSF51735">
    <property type="entry name" value="NAD(P)-binding Rossmann-fold domains"/>
    <property type="match status" value="1"/>
</dbReference>
<evidence type="ECO:0000313" key="3">
    <source>
        <dbReference type="Proteomes" id="UP000191672"/>
    </source>
</evidence>
<dbReference type="PANTHER" id="PTHR43377:SF1">
    <property type="entry name" value="BILIVERDIN REDUCTASE A"/>
    <property type="match status" value="1"/>
</dbReference>
<reference evidence="3" key="1">
    <citation type="journal article" date="2017" name="Nat. Microbiol.">
        <title>Global analysis of biosynthetic gene clusters reveals vast potential of secondary metabolite production in Penicillium species.</title>
        <authorList>
            <person name="Nielsen J.C."/>
            <person name="Grijseels S."/>
            <person name="Prigent S."/>
            <person name="Ji B."/>
            <person name="Dainat J."/>
            <person name="Nielsen K.F."/>
            <person name="Frisvad J.C."/>
            <person name="Workman M."/>
            <person name="Nielsen J."/>
        </authorList>
    </citation>
    <scope>NUCLEOTIDE SEQUENCE [LARGE SCALE GENOMIC DNA]</scope>
    <source>
        <strain evidence="3">IBT 31811</strain>
    </source>
</reference>
<dbReference type="AlphaFoldDB" id="A0A1V6PWG6"/>
<name>A0A1V6PWG6_9EURO</name>
<dbReference type="Proteomes" id="UP000191672">
    <property type="component" value="Unassembled WGS sequence"/>
</dbReference>
<comment type="caution">
    <text evidence="2">The sequence shown here is derived from an EMBL/GenBank/DDBJ whole genome shotgun (WGS) entry which is preliminary data.</text>
</comment>